<evidence type="ECO:0000313" key="5">
    <source>
        <dbReference type="EMBL" id="RBQ22756.1"/>
    </source>
</evidence>
<evidence type="ECO:0000256" key="3">
    <source>
        <dbReference type="ARBA" id="ARBA00022750"/>
    </source>
</evidence>
<keyword evidence="3" id="KW-0064">Aspartyl protease</keyword>
<dbReference type="Pfam" id="PF01750">
    <property type="entry name" value="HycI"/>
    <property type="match status" value="1"/>
</dbReference>
<dbReference type="PANTHER" id="PTHR30302">
    <property type="entry name" value="HYDROGENASE 1 MATURATION PROTEASE"/>
    <property type="match status" value="1"/>
</dbReference>
<proteinExistence type="inferred from homology"/>
<dbReference type="GO" id="GO:0008047">
    <property type="term" value="F:enzyme activator activity"/>
    <property type="evidence" value="ECO:0007669"/>
    <property type="project" value="InterPro"/>
</dbReference>
<sequence>MEGYKKLVIMGIGNELRGDDSLGPHIINELESSKKLYGEKIVLINGGSAPENFTSLIKSEKPSHILMIDATLMNSRPSSIKFLNKEEIANINTSTHSMSLSFLIKFLEQYLSFKFLLIGIEPLSMNLGDEISPKVLESENQIKNTIISTLRKINNS</sequence>
<reference evidence="5 6" key="1">
    <citation type="submission" date="2018-06" db="EMBL/GenBank/DDBJ databases">
        <title>Genomic insight into two independent archaeal endosymbiosis events.</title>
        <authorList>
            <person name="Lind A.E."/>
            <person name="Lewis W.H."/>
            <person name="Spang A."/>
            <person name="Guy L."/>
            <person name="Embley M.T."/>
            <person name="Ettema T.J.G."/>
        </authorList>
    </citation>
    <scope>NUCLEOTIDE SEQUENCE [LARGE SCALE GENOMIC DNA]</scope>
    <source>
        <strain evidence="5">NOE</strain>
    </source>
</reference>
<organism evidence="5 6">
    <name type="scientific">Candidatus Methanobinarius endosymbioticus</name>
    <dbReference type="NCBI Taxonomy" id="2006182"/>
    <lineage>
        <taxon>Archaea</taxon>
        <taxon>Methanobacteriati</taxon>
        <taxon>Methanobacteriota</taxon>
        <taxon>Methanomada group</taxon>
        <taxon>Methanobacteria</taxon>
        <taxon>Methanobacteriales</taxon>
        <taxon>Methanobacteriaceae</taxon>
        <taxon>Candidatus Methanobinarius</taxon>
    </lineage>
</organism>
<gene>
    <name evidence="5" type="ORF">ALNOE001_15970</name>
</gene>
<accession>A0A366M981</accession>
<dbReference type="GO" id="GO:0004190">
    <property type="term" value="F:aspartic-type endopeptidase activity"/>
    <property type="evidence" value="ECO:0007669"/>
    <property type="project" value="UniProtKB-KW"/>
</dbReference>
<dbReference type="NCBIfam" id="TIGR00142">
    <property type="entry name" value="hycI"/>
    <property type="match status" value="1"/>
</dbReference>
<keyword evidence="2" id="KW-0645">Protease</keyword>
<evidence type="ECO:0000256" key="1">
    <source>
        <dbReference type="ARBA" id="ARBA00006814"/>
    </source>
</evidence>
<evidence type="ECO:0000313" key="6">
    <source>
        <dbReference type="Proteomes" id="UP000253099"/>
    </source>
</evidence>
<keyword evidence="4" id="KW-0378">Hydrolase</keyword>
<evidence type="ECO:0000256" key="2">
    <source>
        <dbReference type="ARBA" id="ARBA00022670"/>
    </source>
</evidence>
<name>A0A366M981_9EURY</name>
<dbReference type="CDD" id="cd06067">
    <property type="entry name" value="H2MP_MemB-H2evol"/>
    <property type="match status" value="1"/>
</dbReference>
<evidence type="ECO:0008006" key="7">
    <source>
        <dbReference type="Google" id="ProtNLM"/>
    </source>
</evidence>
<dbReference type="PRINTS" id="PR00446">
    <property type="entry name" value="HYDRGNUPTAKE"/>
</dbReference>
<dbReference type="GO" id="GO:0016485">
    <property type="term" value="P:protein processing"/>
    <property type="evidence" value="ECO:0007669"/>
    <property type="project" value="TreeGrafter"/>
</dbReference>
<dbReference type="PANTHER" id="PTHR30302:SF1">
    <property type="entry name" value="HYDROGENASE 2 MATURATION PROTEASE"/>
    <property type="match status" value="1"/>
</dbReference>
<dbReference type="EMBL" id="NIZT01000047">
    <property type="protein sequence ID" value="RBQ22756.1"/>
    <property type="molecule type" value="Genomic_DNA"/>
</dbReference>
<dbReference type="NCBIfam" id="TIGR00072">
    <property type="entry name" value="hydrog_prot"/>
    <property type="match status" value="1"/>
</dbReference>
<dbReference type="Proteomes" id="UP000253099">
    <property type="component" value="Unassembled WGS sequence"/>
</dbReference>
<dbReference type="InterPro" id="IPR023430">
    <property type="entry name" value="Pept_HybD-like_dom_sf"/>
</dbReference>
<evidence type="ECO:0000256" key="4">
    <source>
        <dbReference type="ARBA" id="ARBA00022801"/>
    </source>
</evidence>
<dbReference type="InterPro" id="IPR004420">
    <property type="entry name" value="Pept_A31_hyd_mat_HycI"/>
</dbReference>
<comment type="similarity">
    <text evidence="1">Belongs to the peptidase A31 family.</text>
</comment>
<dbReference type="AlphaFoldDB" id="A0A366M981"/>
<dbReference type="SUPFAM" id="SSF53163">
    <property type="entry name" value="HybD-like"/>
    <property type="match status" value="1"/>
</dbReference>
<dbReference type="InterPro" id="IPR000671">
    <property type="entry name" value="Peptidase_A31"/>
</dbReference>
<dbReference type="Gene3D" id="3.40.50.1450">
    <property type="entry name" value="HybD-like"/>
    <property type="match status" value="1"/>
</dbReference>
<comment type="caution">
    <text evidence="5">The sequence shown here is derived from an EMBL/GenBank/DDBJ whole genome shotgun (WGS) entry which is preliminary data.</text>
</comment>
<protein>
    <recommendedName>
        <fullName evidence="7">Hydrogenase 3 maturation protease</fullName>
    </recommendedName>
</protein>
<keyword evidence="6" id="KW-1185">Reference proteome</keyword>